<dbReference type="PANTHER" id="PTHR42693:SF42">
    <property type="entry name" value="ARYLSULFATASE G"/>
    <property type="match status" value="1"/>
</dbReference>
<dbReference type="GO" id="GO:0004065">
    <property type="term" value="F:arylsulfatase activity"/>
    <property type="evidence" value="ECO:0007669"/>
    <property type="project" value="TreeGrafter"/>
</dbReference>
<protein>
    <recommendedName>
        <fullName evidence="7">Sulfatase N-terminal domain-containing protein</fullName>
    </recommendedName>
</protein>
<evidence type="ECO:0000256" key="1">
    <source>
        <dbReference type="ARBA" id="ARBA00001913"/>
    </source>
</evidence>
<reference evidence="8" key="1">
    <citation type="submission" date="2018-05" db="EMBL/GenBank/DDBJ databases">
        <authorList>
            <person name="Lanie J.A."/>
            <person name="Ng W.-L."/>
            <person name="Kazmierczak K.M."/>
            <person name="Andrzejewski T.M."/>
            <person name="Davidsen T.M."/>
            <person name="Wayne K.J."/>
            <person name="Tettelin H."/>
            <person name="Glass J.I."/>
            <person name="Rusch D."/>
            <person name="Podicherti R."/>
            <person name="Tsui H.-C.T."/>
            <person name="Winkler M.E."/>
        </authorList>
    </citation>
    <scope>NUCLEOTIDE SEQUENCE</scope>
</reference>
<evidence type="ECO:0000313" key="8">
    <source>
        <dbReference type="EMBL" id="SVB12823.1"/>
    </source>
</evidence>
<evidence type="ECO:0000256" key="5">
    <source>
        <dbReference type="ARBA" id="ARBA00022801"/>
    </source>
</evidence>
<keyword evidence="4" id="KW-0732">Signal</keyword>
<keyword evidence="6" id="KW-0106">Calcium</keyword>
<accession>A0A382BHZ6</accession>
<evidence type="ECO:0000256" key="2">
    <source>
        <dbReference type="ARBA" id="ARBA00008779"/>
    </source>
</evidence>
<dbReference type="InterPro" id="IPR000917">
    <property type="entry name" value="Sulfatase_N"/>
</dbReference>
<dbReference type="Gene3D" id="3.40.720.10">
    <property type="entry name" value="Alkaline Phosphatase, subunit A"/>
    <property type="match status" value="1"/>
</dbReference>
<evidence type="ECO:0000256" key="6">
    <source>
        <dbReference type="ARBA" id="ARBA00022837"/>
    </source>
</evidence>
<evidence type="ECO:0000256" key="4">
    <source>
        <dbReference type="ARBA" id="ARBA00022729"/>
    </source>
</evidence>
<keyword evidence="3" id="KW-0479">Metal-binding</keyword>
<dbReference type="Pfam" id="PF00884">
    <property type="entry name" value="Sulfatase"/>
    <property type="match status" value="1"/>
</dbReference>
<proteinExistence type="inferred from homology"/>
<gene>
    <name evidence="8" type="ORF">METZ01_LOCUS165677</name>
</gene>
<feature type="non-terminal residue" evidence="8">
    <location>
        <position position="1"/>
    </location>
</feature>
<dbReference type="InterPro" id="IPR017850">
    <property type="entry name" value="Alkaline_phosphatase_core_sf"/>
</dbReference>
<dbReference type="SUPFAM" id="SSF53649">
    <property type="entry name" value="Alkaline phosphatase-like"/>
    <property type="match status" value="1"/>
</dbReference>
<dbReference type="EMBL" id="UINC01029685">
    <property type="protein sequence ID" value="SVB12823.1"/>
    <property type="molecule type" value="Genomic_DNA"/>
</dbReference>
<dbReference type="AlphaFoldDB" id="A0A382BHZ6"/>
<name>A0A382BHZ6_9ZZZZ</name>
<sequence>TLFHLEDSGKHIPEDHIMLGETLGKAGYHCWGTGKWHNGTESYTRNFQDGADIYFGGGYDHWMVPVHSYDPSGTYPGRISKDMIPVHQYEPIDTYTERVQTYRVPALVEEKIADHVHAGEHSSNLFASQAADFILNYEKEDPFFCYIAFMAPHDPRTTPQEFYDMYPPEKIGIEENFMSQHPFDNGELDARDELLVAIPREEFEVKCHIAEYYAMVSHLDSQVGVILDALKTSDQIDKTIIVFAGDNGIALGRHGLFGKQNLYDHSVHIPMIFCGPGIPSNAVRESLVYTTDIYPTICDMINIDIPQSVLGKSMTTVIKENEMGPRDYLYHAYKDIQRAVTYQGWKLIEYNVRGVRSTQLFNLATDPNESSDLFGHPDYSENIDVMRNKMFQARREFGDYLDPFAKFWEGF</sequence>
<dbReference type="InterPro" id="IPR050738">
    <property type="entry name" value="Sulfatase"/>
</dbReference>
<comment type="similarity">
    <text evidence="2">Belongs to the sulfatase family.</text>
</comment>
<evidence type="ECO:0000259" key="7">
    <source>
        <dbReference type="Pfam" id="PF00884"/>
    </source>
</evidence>
<dbReference type="GO" id="GO:0046872">
    <property type="term" value="F:metal ion binding"/>
    <property type="evidence" value="ECO:0007669"/>
    <property type="project" value="UniProtKB-KW"/>
</dbReference>
<comment type="cofactor">
    <cofactor evidence="1">
        <name>Ca(2+)</name>
        <dbReference type="ChEBI" id="CHEBI:29108"/>
    </cofactor>
</comment>
<keyword evidence="5" id="KW-0378">Hydrolase</keyword>
<dbReference type="PANTHER" id="PTHR42693">
    <property type="entry name" value="ARYLSULFATASE FAMILY MEMBER"/>
    <property type="match status" value="1"/>
</dbReference>
<evidence type="ECO:0000256" key="3">
    <source>
        <dbReference type="ARBA" id="ARBA00022723"/>
    </source>
</evidence>
<feature type="domain" description="Sulfatase N-terminal" evidence="7">
    <location>
        <begin position="11"/>
        <end position="302"/>
    </location>
</feature>
<organism evidence="8">
    <name type="scientific">marine metagenome</name>
    <dbReference type="NCBI Taxonomy" id="408172"/>
    <lineage>
        <taxon>unclassified sequences</taxon>
        <taxon>metagenomes</taxon>
        <taxon>ecological metagenomes</taxon>
    </lineage>
</organism>